<dbReference type="Proteomes" id="UP000237271">
    <property type="component" value="Unassembled WGS sequence"/>
</dbReference>
<name>A0A2P4YH90_9STRA</name>
<reference evidence="3 4" key="1">
    <citation type="journal article" date="2017" name="Genome Biol. Evol.">
        <title>Phytophthora megakarya and P. palmivora, closely related causal agents of cacao black pod rot, underwent increases in genome sizes and gene numbers by different mechanisms.</title>
        <authorList>
            <person name="Ali S.S."/>
            <person name="Shao J."/>
            <person name="Lary D.J."/>
            <person name="Kronmiller B."/>
            <person name="Shen D."/>
            <person name="Strem M.D."/>
            <person name="Amoako-Attah I."/>
            <person name="Akrofi A.Y."/>
            <person name="Begoude B.A."/>
            <person name="Ten Hoopen G.M."/>
            <person name="Coulibaly K."/>
            <person name="Kebe B.I."/>
            <person name="Melnick R.L."/>
            <person name="Guiltinan M.J."/>
            <person name="Tyler B.M."/>
            <person name="Meinhardt L.W."/>
            <person name="Bailey B.A."/>
        </authorList>
    </citation>
    <scope>NUCLEOTIDE SEQUENCE [LARGE SCALE GENOMIC DNA]</scope>
    <source>
        <strain evidence="4">sbr112.9</strain>
    </source>
</reference>
<protein>
    <recommendedName>
        <fullName evidence="2">Apple domain-containing protein</fullName>
    </recommendedName>
</protein>
<dbReference type="Pfam" id="PF00024">
    <property type="entry name" value="PAN_1"/>
    <property type="match status" value="1"/>
</dbReference>
<keyword evidence="1" id="KW-0732">Signal</keyword>
<feature type="signal peptide" evidence="1">
    <location>
        <begin position="1"/>
        <end position="16"/>
    </location>
</feature>
<accession>A0A2P4YH90</accession>
<dbReference type="OrthoDB" id="65504at2759"/>
<evidence type="ECO:0000259" key="2">
    <source>
        <dbReference type="Pfam" id="PF00024"/>
    </source>
</evidence>
<organism evidence="3 4">
    <name type="scientific">Phytophthora palmivora</name>
    <dbReference type="NCBI Taxonomy" id="4796"/>
    <lineage>
        <taxon>Eukaryota</taxon>
        <taxon>Sar</taxon>
        <taxon>Stramenopiles</taxon>
        <taxon>Oomycota</taxon>
        <taxon>Peronosporomycetes</taxon>
        <taxon>Peronosporales</taxon>
        <taxon>Peronosporaceae</taxon>
        <taxon>Phytophthora</taxon>
    </lineage>
</organism>
<comment type="caution">
    <text evidence="3">The sequence shown here is derived from an EMBL/GenBank/DDBJ whole genome shotgun (WGS) entry which is preliminary data.</text>
</comment>
<dbReference type="AlphaFoldDB" id="A0A2P4YH90"/>
<feature type="domain" description="Apple" evidence="2">
    <location>
        <begin position="62"/>
        <end position="132"/>
    </location>
</feature>
<gene>
    <name evidence="3" type="ORF">PHPALM_5493</name>
</gene>
<dbReference type="EMBL" id="NCKW01002879">
    <property type="protein sequence ID" value="POM77164.1"/>
    <property type="molecule type" value="Genomic_DNA"/>
</dbReference>
<dbReference type="SUPFAM" id="SSF57414">
    <property type="entry name" value="Hairpin loop containing domain-like"/>
    <property type="match status" value="1"/>
</dbReference>
<evidence type="ECO:0000313" key="3">
    <source>
        <dbReference type="EMBL" id="POM77164.1"/>
    </source>
</evidence>
<proteinExistence type="predicted"/>
<feature type="chain" id="PRO_5015119192" description="Apple domain-containing protein" evidence="1">
    <location>
        <begin position="17"/>
        <end position="354"/>
    </location>
</feature>
<dbReference type="InterPro" id="IPR003609">
    <property type="entry name" value="Pan_app"/>
</dbReference>
<sequence>MLALLGMWSLFGAVKATELFTCPLADDFLSIISMKDNIIPETLDTSSVGRRLETDTLSLFRAIEKKGLRGFLEGGIFSLSTPLECAEHCNADPLCLSFDFETVSLDCYISHTDRYAHPEAFLDFPTGIYYEWQGIVDAPEIEPSGGLFNTQVVIRLLTAKLGATIHYRIIPSTEFATIDIVNASLFSSDQNFNVASSGDVITLPTYSCKIVAIAVKDGMDDSTLIVSDEYRIYPSKYAYLVPYFNGEFHGRVTRIELDLKGKKRPRPARFLEFSDYETPNGIGPYDNQVSVIDLAALDSAFKGFYGGFTAFSKAAFVNETYLVPAADDPNYQAPTWRVVLKAQCTASETDTFHC</sequence>
<evidence type="ECO:0000313" key="4">
    <source>
        <dbReference type="Proteomes" id="UP000237271"/>
    </source>
</evidence>
<keyword evidence="4" id="KW-1185">Reference proteome</keyword>
<evidence type="ECO:0000256" key="1">
    <source>
        <dbReference type="SAM" id="SignalP"/>
    </source>
</evidence>